<dbReference type="InterPro" id="IPR036427">
    <property type="entry name" value="Bromodomain-like_sf"/>
</dbReference>
<evidence type="ECO:0000256" key="6">
    <source>
        <dbReference type="ARBA" id="ARBA00022853"/>
    </source>
</evidence>
<feature type="compositionally biased region" description="Basic residues" evidence="13">
    <location>
        <begin position="403"/>
        <end position="422"/>
    </location>
</feature>
<feature type="region of interest" description="Disordered" evidence="13">
    <location>
        <begin position="1331"/>
        <end position="1467"/>
    </location>
</feature>
<dbReference type="GO" id="GO:0016787">
    <property type="term" value="F:hydrolase activity"/>
    <property type="evidence" value="ECO:0007669"/>
    <property type="project" value="UniProtKB-KW"/>
</dbReference>
<reference evidence="19 20" key="1">
    <citation type="journal article" date="2018" name="Sci. Rep.">
        <title>Comparative analysis of the Pocillopora damicornis genome highlights role of immune system in coral evolution.</title>
        <authorList>
            <person name="Cunning R."/>
            <person name="Bay R.A."/>
            <person name="Gillette P."/>
            <person name="Baker A.C."/>
            <person name="Traylor-Knowles N."/>
        </authorList>
    </citation>
    <scope>NUCLEOTIDE SEQUENCE [LARGE SCALE GENOMIC DNA]</scope>
    <source>
        <strain evidence="19">RSMAS</strain>
        <tissue evidence="19">Whole animal</tissue>
    </source>
</reference>
<dbReference type="InterPro" id="IPR001487">
    <property type="entry name" value="Bromodomain"/>
</dbReference>
<evidence type="ECO:0000259" key="15">
    <source>
        <dbReference type="PROSITE" id="PS51192"/>
    </source>
</evidence>
<name>A0A3M6TJE5_POCDA</name>
<dbReference type="PROSITE" id="PS00633">
    <property type="entry name" value="BROMODOMAIN_1"/>
    <property type="match status" value="1"/>
</dbReference>
<keyword evidence="4" id="KW-0347">Helicase</keyword>
<feature type="compositionally biased region" description="Basic and acidic residues" evidence="13">
    <location>
        <begin position="502"/>
        <end position="516"/>
    </location>
</feature>
<evidence type="ECO:0000256" key="4">
    <source>
        <dbReference type="ARBA" id="ARBA00022806"/>
    </source>
</evidence>
<evidence type="ECO:0000259" key="16">
    <source>
        <dbReference type="PROSITE" id="PS51194"/>
    </source>
</evidence>
<organism evidence="19 20">
    <name type="scientific">Pocillopora damicornis</name>
    <name type="common">Cauliflower coral</name>
    <name type="synonym">Millepora damicornis</name>
    <dbReference type="NCBI Taxonomy" id="46731"/>
    <lineage>
        <taxon>Eukaryota</taxon>
        <taxon>Metazoa</taxon>
        <taxon>Cnidaria</taxon>
        <taxon>Anthozoa</taxon>
        <taxon>Hexacorallia</taxon>
        <taxon>Scleractinia</taxon>
        <taxon>Astrocoeniina</taxon>
        <taxon>Pocilloporidae</taxon>
        <taxon>Pocillopora</taxon>
    </lineage>
</organism>
<dbReference type="PROSITE" id="PS50014">
    <property type="entry name" value="BROMODOMAIN_2"/>
    <property type="match status" value="1"/>
</dbReference>
<keyword evidence="10" id="KW-0804">Transcription</keyword>
<dbReference type="Pfam" id="PF00439">
    <property type="entry name" value="Bromodomain"/>
    <property type="match status" value="1"/>
</dbReference>
<evidence type="ECO:0000256" key="13">
    <source>
        <dbReference type="SAM" id="MobiDB-lite"/>
    </source>
</evidence>
<dbReference type="GO" id="GO:0006355">
    <property type="term" value="P:regulation of DNA-templated transcription"/>
    <property type="evidence" value="ECO:0007669"/>
    <property type="project" value="InterPro"/>
</dbReference>
<keyword evidence="8 12" id="KW-0103">Bromodomain</keyword>
<dbReference type="Gene3D" id="3.40.50.300">
    <property type="entry name" value="P-loop containing nucleotide triphosphate hydrolases"/>
    <property type="match status" value="1"/>
</dbReference>
<dbReference type="SUPFAM" id="SSF160481">
    <property type="entry name" value="BRK domain-like"/>
    <property type="match status" value="1"/>
</dbReference>
<evidence type="ECO:0000256" key="9">
    <source>
        <dbReference type="ARBA" id="ARBA00023159"/>
    </source>
</evidence>
<dbReference type="InterPro" id="IPR049730">
    <property type="entry name" value="SNF2/RAD54-like_C"/>
</dbReference>
<dbReference type="OrthoDB" id="6017at2759"/>
<feature type="region of interest" description="Disordered" evidence="13">
    <location>
        <begin position="139"/>
        <end position="203"/>
    </location>
</feature>
<evidence type="ECO:0000259" key="14">
    <source>
        <dbReference type="PROSITE" id="PS50014"/>
    </source>
</evidence>
<evidence type="ECO:0000313" key="20">
    <source>
        <dbReference type="Proteomes" id="UP000275408"/>
    </source>
</evidence>
<feature type="compositionally biased region" description="Polar residues" evidence="13">
    <location>
        <begin position="83"/>
        <end position="100"/>
    </location>
</feature>
<dbReference type="Gene3D" id="1.20.5.170">
    <property type="match status" value="1"/>
</dbReference>
<dbReference type="GO" id="GO:0005634">
    <property type="term" value="C:nucleus"/>
    <property type="evidence" value="ECO:0007669"/>
    <property type="project" value="UniProtKB-SubCell"/>
</dbReference>
<feature type="compositionally biased region" description="Polar residues" evidence="13">
    <location>
        <begin position="1452"/>
        <end position="1467"/>
    </location>
</feature>
<dbReference type="InterPro" id="IPR006576">
    <property type="entry name" value="BRK_domain"/>
</dbReference>
<dbReference type="GO" id="GO:0006325">
    <property type="term" value="P:chromatin organization"/>
    <property type="evidence" value="ECO:0007669"/>
    <property type="project" value="UniProtKB-KW"/>
</dbReference>
<evidence type="ECO:0000256" key="3">
    <source>
        <dbReference type="ARBA" id="ARBA00022801"/>
    </source>
</evidence>
<dbReference type="EMBL" id="RCHS01003481">
    <property type="protein sequence ID" value="RMX41480.1"/>
    <property type="molecule type" value="Genomic_DNA"/>
</dbReference>
<feature type="compositionally biased region" description="Polar residues" evidence="13">
    <location>
        <begin position="148"/>
        <end position="200"/>
    </location>
</feature>
<keyword evidence="20" id="KW-1185">Reference proteome</keyword>
<evidence type="ECO:0000256" key="2">
    <source>
        <dbReference type="ARBA" id="ARBA00022741"/>
    </source>
</evidence>
<keyword evidence="9" id="KW-0010">Activator</keyword>
<dbReference type="Pfam" id="PF00271">
    <property type="entry name" value="Helicase_C"/>
    <property type="match status" value="1"/>
</dbReference>
<dbReference type="GO" id="GO:0048731">
    <property type="term" value="P:system development"/>
    <property type="evidence" value="ECO:0007669"/>
    <property type="project" value="UniProtKB-ARBA"/>
</dbReference>
<feature type="domain" description="HSA" evidence="17">
    <location>
        <begin position="294"/>
        <end position="366"/>
    </location>
</feature>
<keyword evidence="5" id="KW-0067">ATP-binding</keyword>
<dbReference type="Pfam" id="PF14619">
    <property type="entry name" value="SnAC"/>
    <property type="match status" value="1"/>
</dbReference>
<dbReference type="InterPro" id="IPR038718">
    <property type="entry name" value="SNF2-like_sf"/>
</dbReference>
<feature type="domain" description="Helicase C-terminal" evidence="16">
    <location>
        <begin position="891"/>
        <end position="1053"/>
    </location>
</feature>
<dbReference type="CDD" id="cd17996">
    <property type="entry name" value="DEXHc_SMARCA2_SMARCA4"/>
    <property type="match status" value="1"/>
</dbReference>
<dbReference type="InterPro" id="IPR018359">
    <property type="entry name" value="Bromodomain_CS"/>
</dbReference>
<dbReference type="STRING" id="46731.A0A3M6TJE5"/>
<dbReference type="InterPro" id="IPR037259">
    <property type="entry name" value="BRK_sf"/>
</dbReference>
<comment type="caution">
    <text evidence="19">The sequence shown here is derived from an EMBL/GenBank/DDBJ whole genome shotgun (WGS) entry which is preliminary data.</text>
</comment>
<dbReference type="PROSITE" id="PS51194">
    <property type="entry name" value="HELICASE_CTER"/>
    <property type="match status" value="1"/>
</dbReference>
<accession>A0A3M6TJE5</accession>
<dbReference type="SMART" id="SM00573">
    <property type="entry name" value="HSA"/>
    <property type="match status" value="1"/>
</dbReference>
<dbReference type="Pfam" id="PF07529">
    <property type="entry name" value="HSA"/>
    <property type="match status" value="1"/>
</dbReference>
<dbReference type="GO" id="GO:0004386">
    <property type="term" value="F:helicase activity"/>
    <property type="evidence" value="ECO:0007669"/>
    <property type="project" value="UniProtKB-KW"/>
</dbReference>
<evidence type="ECO:0000256" key="7">
    <source>
        <dbReference type="ARBA" id="ARBA00023015"/>
    </source>
</evidence>
<feature type="region of interest" description="Disordered" evidence="13">
    <location>
        <begin position="402"/>
        <end position="446"/>
    </location>
</feature>
<dbReference type="SUPFAM" id="SSF52540">
    <property type="entry name" value="P-loop containing nucleoside triphosphate hydrolases"/>
    <property type="match status" value="2"/>
</dbReference>
<dbReference type="InterPro" id="IPR014012">
    <property type="entry name" value="HSA_dom"/>
</dbReference>
<evidence type="ECO:0000259" key="17">
    <source>
        <dbReference type="PROSITE" id="PS51204"/>
    </source>
</evidence>
<dbReference type="SMART" id="SM00297">
    <property type="entry name" value="BROMO"/>
    <property type="match status" value="1"/>
</dbReference>
<dbReference type="SMART" id="SM00490">
    <property type="entry name" value="HELICc"/>
    <property type="match status" value="1"/>
</dbReference>
<dbReference type="InterPro" id="IPR029295">
    <property type="entry name" value="SnAC"/>
</dbReference>
<evidence type="ECO:0000256" key="5">
    <source>
        <dbReference type="ARBA" id="ARBA00022840"/>
    </source>
</evidence>
<dbReference type="Proteomes" id="UP000275408">
    <property type="component" value="Unassembled WGS sequence"/>
</dbReference>
<dbReference type="FunFam" id="1.20.920.10:FF:000004">
    <property type="entry name" value="probable global transcription activator SNF2L2 isoform X1"/>
    <property type="match status" value="1"/>
</dbReference>
<dbReference type="SMART" id="SM00592">
    <property type="entry name" value="BRK"/>
    <property type="match status" value="1"/>
</dbReference>
<dbReference type="SMART" id="SM00951">
    <property type="entry name" value="QLQ"/>
    <property type="match status" value="1"/>
</dbReference>
<dbReference type="InterPro" id="IPR014978">
    <property type="entry name" value="Gln-Leu-Gln_QLQ"/>
</dbReference>
<feature type="domain" description="QLQ" evidence="18">
    <location>
        <begin position="102"/>
        <end position="137"/>
    </location>
</feature>
<dbReference type="Pfam" id="PF00176">
    <property type="entry name" value="SNF2-rel_dom"/>
    <property type="match status" value="1"/>
</dbReference>
<evidence type="ECO:0000256" key="1">
    <source>
        <dbReference type="ARBA" id="ARBA00004123"/>
    </source>
</evidence>
<dbReference type="CDD" id="cd18793">
    <property type="entry name" value="SF2_C_SNF"/>
    <property type="match status" value="1"/>
</dbReference>
<dbReference type="InterPro" id="IPR027417">
    <property type="entry name" value="P-loop_NTPase"/>
</dbReference>
<dbReference type="PROSITE" id="PS51666">
    <property type="entry name" value="QLQ"/>
    <property type="match status" value="1"/>
</dbReference>
<dbReference type="SMART" id="SM01314">
    <property type="entry name" value="SnAC"/>
    <property type="match status" value="1"/>
</dbReference>
<keyword evidence="11" id="KW-0539">Nucleus</keyword>
<feature type="compositionally biased region" description="Acidic residues" evidence="13">
    <location>
        <begin position="478"/>
        <end position="501"/>
    </location>
</feature>
<dbReference type="FunFam" id="3.40.50.10810:FF:000008">
    <property type="entry name" value="Chromatin structure-remodeling complex subunit snf21"/>
    <property type="match status" value="1"/>
</dbReference>
<dbReference type="PROSITE" id="PS51204">
    <property type="entry name" value="HSA"/>
    <property type="match status" value="1"/>
</dbReference>
<dbReference type="InterPro" id="IPR014001">
    <property type="entry name" value="Helicase_ATP-bd"/>
</dbReference>
<dbReference type="PROSITE" id="PS51192">
    <property type="entry name" value="HELICASE_ATP_BIND_1"/>
    <property type="match status" value="1"/>
</dbReference>
<dbReference type="SUPFAM" id="SSF47370">
    <property type="entry name" value="Bromodomain"/>
    <property type="match status" value="1"/>
</dbReference>
<dbReference type="FunFam" id="1.20.5.170:FF:000008">
    <property type="entry name" value="probable global transcription activator SNF2L2 isoform X1"/>
    <property type="match status" value="1"/>
</dbReference>
<feature type="domain" description="Helicase ATP-binding" evidence="15">
    <location>
        <begin position="573"/>
        <end position="738"/>
    </location>
</feature>
<feature type="domain" description="Bromo" evidence="14">
    <location>
        <begin position="1238"/>
        <end position="1308"/>
    </location>
</feature>
<dbReference type="Gene3D" id="3.40.50.10810">
    <property type="entry name" value="Tandem AAA-ATPase domain"/>
    <property type="match status" value="1"/>
</dbReference>
<keyword evidence="7" id="KW-0805">Transcription regulation</keyword>
<gene>
    <name evidence="19" type="ORF">pdam_00012274</name>
</gene>
<dbReference type="FunFam" id="3.40.50.300:FF:003020">
    <property type="entry name" value="SNF2-related domain-containing protein"/>
    <property type="match status" value="1"/>
</dbReference>
<evidence type="ECO:0000259" key="18">
    <source>
        <dbReference type="PROSITE" id="PS51666"/>
    </source>
</evidence>
<dbReference type="Pfam" id="PF08880">
    <property type="entry name" value="QLQ"/>
    <property type="match status" value="1"/>
</dbReference>
<feature type="region of interest" description="Disordered" evidence="13">
    <location>
        <begin position="81"/>
        <end position="100"/>
    </location>
</feature>
<comment type="subcellular location">
    <subcellularLocation>
        <location evidence="1">Nucleus</location>
    </subcellularLocation>
</comment>
<dbReference type="Gene3D" id="1.20.920.10">
    <property type="entry name" value="Bromodomain-like"/>
    <property type="match status" value="1"/>
</dbReference>
<evidence type="ECO:0000256" key="12">
    <source>
        <dbReference type="PROSITE-ProRule" id="PRU00035"/>
    </source>
</evidence>
<dbReference type="CDD" id="cd05516">
    <property type="entry name" value="Bromo_SNF2L2"/>
    <property type="match status" value="1"/>
</dbReference>
<dbReference type="GO" id="GO:0048513">
    <property type="term" value="P:animal organ development"/>
    <property type="evidence" value="ECO:0007669"/>
    <property type="project" value="UniProtKB-ARBA"/>
</dbReference>
<keyword evidence="2" id="KW-0547">Nucleotide-binding</keyword>
<dbReference type="PRINTS" id="PR00503">
    <property type="entry name" value="BROMODOMAIN"/>
</dbReference>
<protein>
    <recommendedName>
        <fullName evidence="21">Transcription activator BRG1-like</fullName>
    </recommendedName>
</protein>
<dbReference type="Gene3D" id="3.40.5.120">
    <property type="match status" value="1"/>
</dbReference>
<feature type="compositionally biased region" description="Acidic residues" evidence="13">
    <location>
        <begin position="1351"/>
        <end position="1367"/>
    </location>
</feature>
<dbReference type="SMART" id="SM00487">
    <property type="entry name" value="DEXDc"/>
    <property type="match status" value="1"/>
</dbReference>
<feature type="region of interest" description="Disordered" evidence="13">
    <location>
        <begin position="470"/>
        <end position="529"/>
    </location>
</feature>
<keyword evidence="3" id="KW-0378">Hydrolase</keyword>
<dbReference type="GO" id="GO:0005524">
    <property type="term" value="F:ATP binding"/>
    <property type="evidence" value="ECO:0007669"/>
    <property type="project" value="UniProtKB-KW"/>
</dbReference>
<dbReference type="InterPro" id="IPR001650">
    <property type="entry name" value="Helicase_C-like"/>
</dbReference>
<dbReference type="InterPro" id="IPR000330">
    <property type="entry name" value="SNF2_N"/>
</dbReference>
<dbReference type="PANTHER" id="PTHR10799">
    <property type="entry name" value="SNF2/RAD54 HELICASE FAMILY"/>
    <property type="match status" value="1"/>
</dbReference>
<dbReference type="GO" id="GO:0042393">
    <property type="term" value="F:histone binding"/>
    <property type="evidence" value="ECO:0007669"/>
    <property type="project" value="InterPro"/>
</dbReference>
<dbReference type="Pfam" id="PF07533">
    <property type="entry name" value="BRK"/>
    <property type="match status" value="1"/>
</dbReference>
<evidence type="ECO:0000256" key="10">
    <source>
        <dbReference type="ARBA" id="ARBA00023163"/>
    </source>
</evidence>
<evidence type="ECO:0000313" key="19">
    <source>
        <dbReference type="EMBL" id="RMX41480.1"/>
    </source>
</evidence>
<evidence type="ECO:0000256" key="11">
    <source>
        <dbReference type="ARBA" id="ARBA00023242"/>
    </source>
</evidence>
<keyword evidence="6" id="KW-0156">Chromatin regulator</keyword>
<sequence>MASLAGFQYTPENMQRLEKALQTMQDRGMESDPRYAQLMSLLRAKPTSVDMSDAGHGLQLPPPSMPMGIGNIPPGTGMGGDMQTRSSPAPNLMSQASQKAHGFSSPQLLQLRAQIMAYKLLARNQPLPEHIRIAIQGKSPSVKPAGSSMPSSTVPPQSSQLPSRTQNQPGNQSAPQSQANIGAGSSTTSPAGPVPNQTAYNVPGMTAGRARIVQRIRDLEGLPGSIPDDLRMKAMIELRALRLLNFQKQLRAEVVACTRRDTTLETALNSKAYKRSKKQSLREARITEKLEKQQKMEQERKRRQKHQEYLNTILQHARDFREYHRSIQSKVVKLNRAVMSYHSITDREKKKEEERIEKERMRRLMAEDEEGYRKLIDQKKDKRLAYLLGQTDEYVASLTKMVQQHKREQRKKQLKENRKRRKSDYDDDETPEGNRHVPVVDTETGLVLKGEDAPIADNLDSWLESHPGYQVAPRQEQESDDEEEEEGSVEDAEGDDEVEKEADEKKTEKEKKREEYGKDEEDVVEEADDPTVLESRQYYQIAHSFQEDITEQPTILIGGKLKEYQMRGLEWLVSLHNNALNGILADEMGLGKTIQTIALFAYLIEVKKLNGPFLVIVPLSTLSNWLLEFEKWTPSIIVVSYKGSPNMRRSAASQIRGGKFNVVLTTYEYVMKDKSVLSKVRWRYMVVDEGHRMKNHHCKLTQILNTHYAAPHRVLLTGTPLQNRLPELWALLNFLLPTIFKSCSTFEQWFNAPFAMTGEKVELNGEETLLIIRRLHKVLRPFLLRRLKKEVESQLPEKVEYVVKCDMSSLQRILYNHMHKAGVLLTDGSEKDKKGRGGTKTLMNTIMQLRKICNHPFLFQHIEESMAEHLGFPSGIVQGPDVVRVSGKFDLLDRILPKLKRKNHRVLLFSQMTQLMTILEDYFNWKGFPYLRLDGTTKSEDRGQLLSLFNAKDSPYFIFLLSTRAGGLGLNLQAADTVVIFDSDWNPHQDLQAQDRAHRIGQKNEVRVLRLMTVNSVEEKILAAARYKLNVDEKVIQAGMFNQNSTSSERRAFLMAILDTENDEDETSLVGNQISGLQRQTEEESEVPDDETINQMIARTEEEFELYQRMDMERRRQEVREAGSLRRRPRLMQTNELPRWIVKDDAEVERLTWEEESEKIFGRGSRVRKDVVYCEHLTERQWLKAIEDGRLDEVEEKQKVKKKRGRPPAVKLAPNPPELTKQMKKLMKYIVRYVDDSTSRNLAEIFMVLPTRKELPDYYQIIKQPVDIRKIRERINSHKYRTLDDLEEDFSLMCKNAQTYNIEGSIIYEDSIKLQSIFTHARQKIQGGEDLQLAHSSAAEPEVESEKEASEGEEDDDINDSDGEEAESVGSDIEGGNSQSSLKMRIKLGKQSVEKAKVDLGGVKKKRRGRPPRINPPPIRQEPSDNELESYPPSEKGYSSEGEGSDREDYPGSSQEMAASPSQKKRS</sequence>
<evidence type="ECO:0008006" key="21">
    <source>
        <dbReference type="Google" id="ProtNLM"/>
    </source>
</evidence>
<proteinExistence type="predicted"/>
<evidence type="ECO:0000256" key="8">
    <source>
        <dbReference type="ARBA" id="ARBA00023117"/>
    </source>
</evidence>
<feature type="compositionally biased region" description="Acidic residues" evidence="13">
    <location>
        <begin position="517"/>
        <end position="529"/>
    </location>
</feature>